<evidence type="ECO:0000256" key="1">
    <source>
        <dbReference type="SAM" id="MobiDB-lite"/>
    </source>
</evidence>
<dbReference type="AlphaFoldDB" id="A0A9X3NLT7"/>
<feature type="compositionally biased region" description="Basic and acidic residues" evidence="1">
    <location>
        <begin position="54"/>
        <end position="71"/>
    </location>
</feature>
<reference evidence="3" key="1">
    <citation type="submission" date="2021-10" db="EMBL/GenBank/DDBJ databases">
        <title>Streptomonospora sp. nov., isolated from mangrove soil.</title>
        <authorList>
            <person name="Chen X."/>
            <person name="Ge X."/>
            <person name="Liu W."/>
        </authorList>
    </citation>
    <scope>NUCLEOTIDE SEQUENCE</scope>
    <source>
        <strain evidence="3">S1-112</strain>
    </source>
</reference>
<proteinExistence type="predicted"/>
<keyword evidence="4" id="KW-1185">Reference proteome</keyword>
<dbReference type="Pfam" id="PF18970">
    <property type="entry name" value="DUF5709"/>
    <property type="match status" value="1"/>
</dbReference>
<organism evidence="3 4">
    <name type="scientific">Streptomonospora mangrovi</name>
    <dbReference type="NCBI Taxonomy" id="2883123"/>
    <lineage>
        <taxon>Bacteria</taxon>
        <taxon>Bacillati</taxon>
        <taxon>Actinomycetota</taxon>
        <taxon>Actinomycetes</taxon>
        <taxon>Streptosporangiales</taxon>
        <taxon>Nocardiopsidaceae</taxon>
        <taxon>Streptomonospora</taxon>
    </lineage>
</organism>
<feature type="compositionally biased region" description="Acidic residues" evidence="1">
    <location>
        <begin position="14"/>
        <end position="23"/>
    </location>
</feature>
<dbReference type="InterPro" id="IPR043763">
    <property type="entry name" value="DUF5709"/>
</dbReference>
<evidence type="ECO:0000259" key="2">
    <source>
        <dbReference type="Pfam" id="PF18970"/>
    </source>
</evidence>
<feature type="domain" description="DUF5709" evidence="2">
    <location>
        <begin position="94"/>
        <end position="140"/>
    </location>
</feature>
<dbReference type="Proteomes" id="UP001140076">
    <property type="component" value="Unassembled WGS sequence"/>
</dbReference>
<gene>
    <name evidence="3" type="ORF">LG943_17485</name>
</gene>
<name>A0A9X3NLT7_9ACTN</name>
<comment type="caution">
    <text evidence="3">The sequence shown here is derived from an EMBL/GenBank/DDBJ whole genome shotgun (WGS) entry which is preliminary data.</text>
</comment>
<evidence type="ECO:0000313" key="3">
    <source>
        <dbReference type="EMBL" id="MDA0566092.1"/>
    </source>
</evidence>
<feature type="region of interest" description="Disordered" evidence="1">
    <location>
        <begin position="1"/>
        <end position="144"/>
    </location>
</feature>
<feature type="compositionally biased region" description="Basic and acidic residues" evidence="1">
    <location>
        <begin position="1"/>
        <end position="11"/>
    </location>
</feature>
<evidence type="ECO:0000313" key="4">
    <source>
        <dbReference type="Proteomes" id="UP001140076"/>
    </source>
</evidence>
<dbReference type="RefSeq" id="WP_270073354.1">
    <property type="nucleotide sequence ID" value="NZ_JAJAQC010000030.1"/>
</dbReference>
<feature type="compositionally biased region" description="Basic and acidic residues" evidence="1">
    <location>
        <begin position="91"/>
        <end position="110"/>
    </location>
</feature>
<accession>A0A9X3NLT7</accession>
<sequence>MTDNHPEEHPADPINDDAADWEEAGLPAQEDTTEDQILPAEEPVAMDEVGSTGTDKEAGEPLDEALARDEPDVPGALGSTAQPADQLPTRGPEEDPEGVRLVESDEGLREDAEDTMVAREAGVDRGAYSAEEAAVHEEDESDLP</sequence>
<dbReference type="EMBL" id="JAJAQC010000030">
    <property type="protein sequence ID" value="MDA0566092.1"/>
    <property type="molecule type" value="Genomic_DNA"/>
</dbReference>
<protein>
    <submittedName>
        <fullName evidence="3">DUF5709 domain-containing protein</fullName>
    </submittedName>
</protein>